<dbReference type="InterPro" id="IPR001646">
    <property type="entry name" value="5peptide_repeat"/>
</dbReference>
<reference evidence="2 3" key="1">
    <citation type="submission" date="2018-06" db="EMBL/GenBank/DDBJ databases">
        <authorList>
            <consortium name="Pathogen Informatics"/>
            <person name="Doyle S."/>
        </authorList>
    </citation>
    <scope>NUCLEOTIDE SEQUENCE [LARGE SCALE GENOMIC DNA]</scope>
    <source>
        <strain evidence="2 3">NCTC7807</strain>
    </source>
</reference>
<dbReference type="Proteomes" id="UP000254150">
    <property type="component" value="Unassembled WGS sequence"/>
</dbReference>
<dbReference type="Pfam" id="PF00805">
    <property type="entry name" value="Pentapeptide"/>
    <property type="match status" value="1"/>
</dbReference>
<gene>
    <name evidence="2" type="primary">spkB</name>
    <name evidence="2" type="ORF">NCTC7807_01595</name>
</gene>
<evidence type="ECO:0000256" key="1">
    <source>
        <dbReference type="SAM" id="MobiDB-lite"/>
    </source>
</evidence>
<feature type="region of interest" description="Disordered" evidence="1">
    <location>
        <begin position="1"/>
        <end position="101"/>
    </location>
</feature>
<feature type="region of interest" description="Disordered" evidence="1">
    <location>
        <begin position="350"/>
        <end position="380"/>
    </location>
</feature>
<accession>A0A380MW72</accession>
<dbReference type="Gene3D" id="2.160.20.80">
    <property type="entry name" value="E3 ubiquitin-protein ligase SopA"/>
    <property type="match status" value="1"/>
</dbReference>
<proteinExistence type="predicted"/>
<dbReference type="EC" id="2.7.11.1" evidence="2"/>
<feature type="compositionally biased region" description="Low complexity" evidence="1">
    <location>
        <begin position="46"/>
        <end position="59"/>
    </location>
</feature>
<dbReference type="PANTHER" id="PTHR14136">
    <property type="entry name" value="BTB_POZ DOMAIN-CONTAINING PROTEIN KCTD9"/>
    <property type="match status" value="1"/>
</dbReference>
<dbReference type="PANTHER" id="PTHR14136:SF17">
    <property type="entry name" value="BTB_POZ DOMAIN-CONTAINING PROTEIN KCTD9"/>
    <property type="match status" value="1"/>
</dbReference>
<organism evidence="2 3">
    <name type="scientific">Streptomyces griseus</name>
    <dbReference type="NCBI Taxonomy" id="1911"/>
    <lineage>
        <taxon>Bacteria</taxon>
        <taxon>Bacillati</taxon>
        <taxon>Actinomycetota</taxon>
        <taxon>Actinomycetes</taxon>
        <taxon>Kitasatosporales</taxon>
        <taxon>Streptomycetaceae</taxon>
        <taxon>Streptomyces</taxon>
    </lineage>
</organism>
<dbReference type="SUPFAM" id="SSF141571">
    <property type="entry name" value="Pentapeptide repeat-like"/>
    <property type="match status" value="1"/>
</dbReference>
<keyword evidence="2" id="KW-0808">Transferase</keyword>
<dbReference type="EMBL" id="UHID01000001">
    <property type="protein sequence ID" value="SUO96548.1"/>
    <property type="molecule type" value="Genomic_DNA"/>
</dbReference>
<sequence>MGRRGGRAASGRGGGGGEAGRRDVSGRGARNGAADGRRGGRGGTADGASSARSGAADGAPGQAPNAPNTAAEGPRDTRNTAAGGAAGQARSASYGAGTPRTPRTELRGDCARCFGLCCVALPFSRSADFPVDKPGGSPCGNLQADFGCGIHAELRPRGWTGCTVFDCHGAGQRVSQVTFAGEDWRGAPDTARRMFAVFAVMRPVHELLAYVTDALDRAETRPVHTALHRAHATLSELAAADADTVLAADVGALRAAVNPALLRAGDLVRARSPRRGPVHRGADLAGARLRGADLRGASLRGALLIGADLRGADLRWSDLIGADLRGTDLSGADLRGSVYATGTQLAAARGDAATRLPEAVPRPEHWAAEGTVPPEAARAS</sequence>
<dbReference type="GO" id="GO:0004674">
    <property type="term" value="F:protein serine/threonine kinase activity"/>
    <property type="evidence" value="ECO:0007669"/>
    <property type="project" value="UniProtKB-EC"/>
</dbReference>
<evidence type="ECO:0000313" key="2">
    <source>
        <dbReference type="EMBL" id="SUO96548.1"/>
    </source>
</evidence>
<feature type="compositionally biased region" description="Low complexity" evidence="1">
    <location>
        <begin position="81"/>
        <end position="97"/>
    </location>
</feature>
<dbReference type="InterPro" id="IPR051082">
    <property type="entry name" value="Pentapeptide-BTB/POZ_domain"/>
</dbReference>
<name>A0A380MW72_STRGR</name>
<dbReference type="AlphaFoldDB" id="A0A380MW72"/>
<protein>
    <submittedName>
        <fullName evidence="2">Pentapeptide repeat domain-containing protein</fullName>
        <ecNumber evidence="2">2.7.11.1</ecNumber>
    </submittedName>
</protein>
<evidence type="ECO:0000313" key="3">
    <source>
        <dbReference type="Proteomes" id="UP000254150"/>
    </source>
</evidence>